<dbReference type="GO" id="GO:0005886">
    <property type="term" value="C:plasma membrane"/>
    <property type="evidence" value="ECO:0007669"/>
    <property type="project" value="UniProtKB-SubCell"/>
</dbReference>
<dbReference type="HAMAP" id="MF_00815">
    <property type="entry name" value="ATP_synth_gamma_bact"/>
    <property type="match status" value="1"/>
</dbReference>
<dbReference type="GO" id="GO:0042777">
    <property type="term" value="P:proton motive force-driven plasma membrane ATP synthesis"/>
    <property type="evidence" value="ECO:0007669"/>
    <property type="project" value="UniProtKB-UniRule"/>
</dbReference>
<dbReference type="EMBL" id="JAHLFU010000229">
    <property type="protein sequence ID" value="MBU3854379.1"/>
    <property type="molecule type" value="Genomic_DNA"/>
</dbReference>
<keyword evidence="4 10" id="KW-0813">Transport</keyword>
<dbReference type="InterPro" id="IPR000131">
    <property type="entry name" value="ATP_synth_F1_gsu"/>
</dbReference>
<evidence type="ECO:0000256" key="2">
    <source>
        <dbReference type="ARBA" id="ARBA00004170"/>
    </source>
</evidence>
<keyword evidence="8 10" id="KW-0139">CF(1)</keyword>
<keyword evidence="6 10" id="KW-0406">Ion transport</keyword>
<dbReference type="Gene3D" id="1.10.287.80">
    <property type="entry name" value="ATP synthase, gamma subunit, helix hairpin domain"/>
    <property type="match status" value="2"/>
</dbReference>
<comment type="subcellular location">
    <subcellularLocation>
        <location evidence="10">Cell membrane</location>
        <topology evidence="10">Peripheral membrane protein</topology>
    </subcellularLocation>
    <subcellularLocation>
        <location evidence="2">Membrane</location>
        <topology evidence="2">Peripheral membrane protein</topology>
    </subcellularLocation>
</comment>
<evidence type="ECO:0000256" key="8">
    <source>
        <dbReference type="ARBA" id="ARBA00023196"/>
    </source>
</evidence>
<evidence type="ECO:0000256" key="3">
    <source>
        <dbReference type="ARBA" id="ARBA00007681"/>
    </source>
</evidence>
<comment type="caution">
    <text evidence="11">The sequence shown here is derived from an EMBL/GenBank/DDBJ whole genome shotgun (WGS) entry which is preliminary data.</text>
</comment>
<gene>
    <name evidence="10" type="primary">atpG</name>
    <name evidence="11" type="ORF">H9789_11315</name>
</gene>
<dbReference type="GO" id="GO:0046933">
    <property type="term" value="F:proton-transporting ATP synthase activity, rotational mechanism"/>
    <property type="evidence" value="ECO:0007669"/>
    <property type="project" value="UniProtKB-UniRule"/>
</dbReference>
<accession>A0A9E2L829</accession>
<comment type="function">
    <text evidence="1 10">Produces ATP from ADP in the presence of a proton gradient across the membrane. The gamma chain is believed to be important in regulating ATPase activity and the flow of protons through the CF(0) complex.</text>
</comment>
<dbReference type="GO" id="GO:0005524">
    <property type="term" value="F:ATP binding"/>
    <property type="evidence" value="ECO:0007669"/>
    <property type="project" value="UniProtKB-UniRule"/>
</dbReference>
<dbReference type="Proteomes" id="UP000823865">
    <property type="component" value="Unassembled WGS sequence"/>
</dbReference>
<name>A0A9E2L829_9BACT</name>
<evidence type="ECO:0000256" key="10">
    <source>
        <dbReference type="HAMAP-Rule" id="MF_00815"/>
    </source>
</evidence>
<dbReference type="SUPFAM" id="SSF52943">
    <property type="entry name" value="ATP synthase (F1-ATPase), gamma subunit"/>
    <property type="match status" value="1"/>
</dbReference>
<dbReference type="NCBIfam" id="NF009959">
    <property type="entry name" value="PRK13426.1"/>
    <property type="match status" value="1"/>
</dbReference>
<evidence type="ECO:0000256" key="7">
    <source>
        <dbReference type="ARBA" id="ARBA00023136"/>
    </source>
</evidence>
<evidence type="ECO:0000256" key="6">
    <source>
        <dbReference type="ARBA" id="ARBA00023065"/>
    </source>
</evidence>
<proteinExistence type="inferred from homology"/>
<reference evidence="11" key="2">
    <citation type="submission" date="2021-04" db="EMBL/GenBank/DDBJ databases">
        <authorList>
            <person name="Gilroy R."/>
        </authorList>
    </citation>
    <scope>NUCLEOTIDE SEQUENCE</scope>
    <source>
        <strain evidence="11">G3-2149</strain>
    </source>
</reference>
<evidence type="ECO:0000256" key="5">
    <source>
        <dbReference type="ARBA" id="ARBA00022781"/>
    </source>
</evidence>
<dbReference type="PANTHER" id="PTHR11693:SF22">
    <property type="entry name" value="ATP SYNTHASE SUBUNIT GAMMA, MITOCHONDRIAL"/>
    <property type="match status" value="1"/>
</dbReference>
<evidence type="ECO:0000313" key="11">
    <source>
        <dbReference type="EMBL" id="MBU3854379.1"/>
    </source>
</evidence>
<keyword evidence="10" id="KW-1003">Cell membrane</keyword>
<protein>
    <recommendedName>
        <fullName evidence="10">ATP synthase gamma chain</fullName>
    </recommendedName>
    <alternativeName>
        <fullName evidence="10">ATP synthase F1 sector gamma subunit</fullName>
    </alternativeName>
    <alternativeName>
        <fullName evidence="10">F-ATPase gamma subunit</fullName>
    </alternativeName>
</protein>
<keyword evidence="9 10" id="KW-0066">ATP synthesis</keyword>
<keyword evidence="5 10" id="KW-0375">Hydrogen ion transport</keyword>
<organism evidence="11 12">
    <name type="scientific">Candidatus Paraprevotella stercoravium</name>
    <dbReference type="NCBI Taxonomy" id="2838725"/>
    <lineage>
        <taxon>Bacteria</taxon>
        <taxon>Pseudomonadati</taxon>
        <taxon>Bacteroidota</taxon>
        <taxon>Bacteroidia</taxon>
        <taxon>Bacteroidales</taxon>
        <taxon>Prevotellaceae</taxon>
        <taxon>Paraprevotella</taxon>
    </lineage>
</organism>
<dbReference type="Pfam" id="PF00231">
    <property type="entry name" value="ATP-synt"/>
    <property type="match status" value="1"/>
</dbReference>
<evidence type="ECO:0000313" key="12">
    <source>
        <dbReference type="Proteomes" id="UP000823865"/>
    </source>
</evidence>
<reference evidence="11" key="1">
    <citation type="journal article" date="2021" name="PeerJ">
        <title>Extensive microbial diversity within the chicken gut microbiome revealed by metagenomics and culture.</title>
        <authorList>
            <person name="Gilroy R."/>
            <person name="Ravi A."/>
            <person name="Getino M."/>
            <person name="Pursley I."/>
            <person name="Horton D.L."/>
            <person name="Alikhan N.F."/>
            <person name="Baker D."/>
            <person name="Gharbi K."/>
            <person name="Hall N."/>
            <person name="Watson M."/>
            <person name="Adriaenssens E.M."/>
            <person name="Foster-Nyarko E."/>
            <person name="Jarju S."/>
            <person name="Secka A."/>
            <person name="Antonio M."/>
            <person name="Oren A."/>
            <person name="Chaudhuri R.R."/>
            <person name="La Ragione R."/>
            <person name="Hildebrand F."/>
            <person name="Pallen M.J."/>
        </authorList>
    </citation>
    <scope>NUCLEOTIDE SEQUENCE</scope>
    <source>
        <strain evidence="11">G3-2149</strain>
    </source>
</reference>
<evidence type="ECO:0000256" key="9">
    <source>
        <dbReference type="ARBA" id="ARBA00023310"/>
    </source>
</evidence>
<dbReference type="PANTHER" id="PTHR11693">
    <property type="entry name" value="ATP SYNTHASE GAMMA CHAIN"/>
    <property type="match status" value="1"/>
</dbReference>
<dbReference type="GO" id="GO:0045259">
    <property type="term" value="C:proton-transporting ATP synthase complex"/>
    <property type="evidence" value="ECO:0007669"/>
    <property type="project" value="UniProtKB-KW"/>
</dbReference>
<dbReference type="CDD" id="cd12151">
    <property type="entry name" value="F1-ATPase_gamma"/>
    <property type="match status" value="1"/>
</dbReference>
<dbReference type="NCBIfam" id="TIGR01146">
    <property type="entry name" value="ATPsyn_F1gamma"/>
    <property type="match status" value="1"/>
</dbReference>
<keyword evidence="7 10" id="KW-0472">Membrane</keyword>
<dbReference type="AlphaFoldDB" id="A0A9E2L829"/>
<comment type="similarity">
    <text evidence="3 10">Belongs to the ATPase gamma chain family.</text>
</comment>
<sequence length="295" mass="32742">MASLKEVKGRIGSVKGTLKITSAMKMVASAKLHKAQEVIEGMLPYEQQLSRIFTGFMSSGRMPDTPLINERPVKNIALMVCSSNNSLCGGFNANVIRMVNQWLQQHEDLGKEHIKIFAVGRKVAEAVRKAGYEVVGDYTHLADKPSYDEAAALAETLMQAFLQGEVDRVELIYHHFRSTASQTLEHAVFLPFVQPAVEEAENENKEAEEEELADYIVEPSVPELLQQLLPSVLRTKIYTVVLDSSASEHAARTMAMQVATDNANDLIQDLTIMYNKSRQQVITNELLDIMGGSMS</sequence>
<evidence type="ECO:0000256" key="1">
    <source>
        <dbReference type="ARBA" id="ARBA00003456"/>
    </source>
</evidence>
<comment type="subunit">
    <text evidence="10">F-type ATPases have 2 components, CF(1) - the catalytic core - and CF(0) - the membrane proton channel. CF(1) has five subunits: alpha(3), beta(3), gamma(1), delta(1), epsilon(1). CF(0) has three main subunits: a, b and c.</text>
</comment>
<evidence type="ECO:0000256" key="4">
    <source>
        <dbReference type="ARBA" id="ARBA00022448"/>
    </source>
</evidence>
<dbReference type="Gene3D" id="3.40.1380.10">
    <property type="match status" value="1"/>
</dbReference>
<dbReference type="InterPro" id="IPR035968">
    <property type="entry name" value="ATP_synth_F1_ATPase_gsu"/>
</dbReference>
<dbReference type="PRINTS" id="PR00126">
    <property type="entry name" value="ATPASEGAMMA"/>
</dbReference>